<dbReference type="EMBL" id="JBHLWO010000007">
    <property type="protein sequence ID" value="MFC0321571.1"/>
    <property type="molecule type" value="Genomic_DNA"/>
</dbReference>
<protein>
    <submittedName>
        <fullName evidence="2">Lipopolysaccharide kinase InaA family protein</fullName>
    </submittedName>
</protein>
<proteinExistence type="predicted"/>
<evidence type="ECO:0000313" key="2">
    <source>
        <dbReference type="EMBL" id="MFC0321571.1"/>
    </source>
</evidence>
<dbReference type="GO" id="GO:0016301">
    <property type="term" value="F:kinase activity"/>
    <property type="evidence" value="ECO:0007669"/>
    <property type="project" value="UniProtKB-KW"/>
</dbReference>
<dbReference type="PROSITE" id="PS50042">
    <property type="entry name" value="CNMP_BINDING_3"/>
    <property type="match status" value="1"/>
</dbReference>
<dbReference type="SUPFAM" id="SSF56112">
    <property type="entry name" value="Protein kinase-like (PK-like)"/>
    <property type="match status" value="1"/>
</dbReference>
<dbReference type="Proteomes" id="UP001589774">
    <property type="component" value="Unassembled WGS sequence"/>
</dbReference>
<keyword evidence="3" id="KW-1185">Reference proteome</keyword>
<gene>
    <name evidence="2" type="ORF">ACFFI0_24875</name>
</gene>
<evidence type="ECO:0000259" key="1">
    <source>
        <dbReference type="PROSITE" id="PS50042"/>
    </source>
</evidence>
<keyword evidence="2" id="KW-0418">Kinase</keyword>
<sequence>MKVFFAEDFSQYNEEIILTLKKFKTSGTIIGNGNRNVVKIFEISGLLFNFKSFKQHNIINRHVYKFYRKSKARRSFEYAQLLLDKNFCTPKPVAYIENHDFIGLTSSYYISEHLENTFTLADVLFNRDFPGRTEIIKEYTALIYALHENGIQFIDNTAGNFLIRQENGTYRFYMVDLNRINVYARIKIPKRLKNFGKLTLDLTFDKEILRIISEEYASLSGLSSEYCFREISRALNKMLIKRKVKKVLKLYKYLIRI</sequence>
<dbReference type="Pfam" id="PF06293">
    <property type="entry name" value="Kdo"/>
    <property type="match status" value="1"/>
</dbReference>
<feature type="domain" description="Cyclic nucleotide-binding" evidence="1">
    <location>
        <begin position="123"/>
        <end position="200"/>
    </location>
</feature>
<evidence type="ECO:0000313" key="3">
    <source>
        <dbReference type="Proteomes" id="UP001589774"/>
    </source>
</evidence>
<name>A0ABV6HRR3_9SPHI</name>
<keyword evidence="2" id="KW-0808">Transferase</keyword>
<organism evidence="2 3">
    <name type="scientific">Olivibacter oleidegradans</name>
    <dbReference type="NCBI Taxonomy" id="760123"/>
    <lineage>
        <taxon>Bacteria</taxon>
        <taxon>Pseudomonadati</taxon>
        <taxon>Bacteroidota</taxon>
        <taxon>Sphingobacteriia</taxon>
        <taxon>Sphingobacteriales</taxon>
        <taxon>Sphingobacteriaceae</taxon>
        <taxon>Olivibacter</taxon>
    </lineage>
</organism>
<reference evidence="2 3" key="1">
    <citation type="submission" date="2024-09" db="EMBL/GenBank/DDBJ databases">
        <authorList>
            <person name="Sun Q."/>
            <person name="Mori K."/>
        </authorList>
    </citation>
    <scope>NUCLEOTIDE SEQUENCE [LARGE SCALE GENOMIC DNA]</scope>
    <source>
        <strain evidence="2 3">CCM 7765</strain>
    </source>
</reference>
<dbReference type="RefSeq" id="WP_130856913.1">
    <property type="nucleotide sequence ID" value="NZ_JBHLWO010000007.1"/>
</dbReference>
<accession>A0ABV6HRR3</accession>
<dbReference type="InterPro" id="IPR011009">
    <property type="entry name" value="Kinase-like_dom_sf"/>
</dbReference>
<dbReference type="InterPro" id="IPR000595">
    <property type="entry name" value="cNMP-bd_dom"/>
</dbReference>
<comment type="caution">
    <text evidence="2">The sequence shown here is derived from an EMBL/GenBank/DDBJ whole genome shotgun (WGS) entry which is preliminary data.</text>
</comment>